<reference evidence="15 16" key="1">
    <citation type="submission" date="2018-11" db="EMBL/GenBank/DDBJ databases">
        <title>Genomic Encyclopedia of Type Strains, Phase IV (KMG-IV): sequencing the most valuable type-strain genomes for metagenomic binning, comparative biology and taxonomic classification.</title>
        <authorList>
            <person name="Goeker M."/>
        </authorList>
    </citation>
    <scope>NUCLEOTIDE SEQUENCE [LARGE SCALE GENOMIC DNA]</scope>
    <source>
        <strain evidence="15 16">DSM 5900</strain>
    </source>
</reference>
<keyword evidence="9" id="KW-0511">Multifunctional enzyme</keyword>
<evidence type="ECO:0000256" key="8">
    <source>
        <dbReference type="ARBA" id="ARBA00022801"/>
    </source>
</evidence>
<dbReference type="GO" id="GO:0004180">
    <property type="term" value="F:carboxypeptidase activity"/>
    <property type="evidence" value="ECO:0007669"/>
    <property type="project" value="UniProtKB-KW"/>
</dbReference>
<dbReference type="GO" id="GO:0008658">
    <property type="term" value="F:penicillin binding"/>
    <property type="evidence" value="ECO:0007669"/>
    <property type="project" value="InterPro"/>
</dbReference>
<dbReference type="OrthoDB" id="9766909at2"/>
<dbReference type="Pfam" id="PF06832">
    <property type="entry name" value="BiPBP_C"/>
    <property type="match status" value="1"/>
</dbReference>
<dbReference type="EC" id="2.4.99.28" evidence="10"/>
<comment type="similarity">
    <text evidence="3">In the N-terminal section; belongs to the glycosyltransferase 51 family.</text>
</comment>
<dbReference type="AlphaFoldDB" id="A0A3N1L1B0"/>
<feature type="domain" description="Penicillin-binding protein transpeptidase" evidence="12">
    <location>
        <begin position="300"/>
        <end position="529"/>
    </location>
</feature>
<keyword evidence="6" id="KW-0328">Glycosyltransferase</keyword>
<dbReference type="UniPathway" id="UPA00219"/>
<dbReference type="NCBIfam" id="TIGR02073">
    <property type="entry name" value="PBP_1c"/>
    <property type="match status" value="1"/>
</dbReference>
<evidence type="ECO:0000259" key="12">
    <source>
        <dbReference type="Pfam" id="PF00905"/>
    </source>
</evidence>
<keyword evidence="5" id="KW-0645">Protease</keyword>
<feature type="domain" description="Glycosyl transferase family 51" evidence="13">
    <location>
        <begin position="58"/>
        <end position="224"/>
    </location>
</feature>
<evidence type="ECO:0000256" key="4">
    <source>
        <dbReference type="ARBA" id="ARBA00022645"/>
    </source>
</evidence>
<evidence type="ECO:0000256" key="9">
    <source>
        <dbReference type="ARBA" id="ARBA00023268"/>
    </source>
</evidence>
<dbReference type="PANTHER" id="PTHR32282:SF15">
    <property type="entry name" value="PENICILLIN-BINDING PROTEIN 1C"/>
    <property type="match status" value="1"/>
</dbReference>
<dbReference type="SUPFAM" id="SSF53955">
    <property type="entry name" value="Lysozyme-like"/>
    <property type="match status" value="1"/>
</dbReference>
<dbReference type="InterPro" id="IPR050396">
    <property type="entry name" value="Glycosyltr_51/Transpeptidase"/>
</dbReference>
<dbReference type="SUPFAM" id="SSF56601">
    <property type="entry name" value="beta-lactamase/transpeptidase-like"/>
    <property type="match status" value="1"/>
</dbReference>
<keyword evidence="7" id="KW-0808">Transferase</keyword>
<keyword evidence="8" id="KW-0378">Hydrolase</keyword>
<comment type="catalytic activity">
    <reaction evidence="11">
        <text>[GlcNAc-(1-&gt;4)-Mur2Ac(oyl-L-Ala-gamma-D-Glu-L-Lys-D-Ala-D-Ala)](n)-di-trans,octa-cis-undecaprenyl diphosphate + beta-D-GlcNAc-(1-&gt;4)-Mur2Ac(oyl-L-Ala-gamma-D-Glu-L-Lys-D-Ala-D-Ala)-di-trans,octa-cis-undecaprenyl diphosphate = [GlcNAc-(1-&gt;4)-Mur2Ac(oyl-L-Ala-gamma-D-Glu-L-Lys-D-Ala-D-Ala)](n+1)-di-trans,octa-cis-undecaprenyl diphosphate + di-trans,octa-cis-undecaprenyl diphosphate + H(+)</text>
        <dbReference type="Rhea" id="RHEA:23708"/>
        <dbReference type="Rhea" id="RHEA-COMP:9602"/>
        <dbReference type="Rhea" id="RHEA-COMP:9603"/>
        <dbReference type="ChEBI" id="CHEBI:15378"/>
        <dbReference type="ChEBI" id="CHEBI:58405"/>
        <dbReference type="ChEBI" id="CHEBI:60033"/>
        <dbReference type="ChEBI" id="CHEBI:78435"/>
        <dbReference type="EC" id="2.4.99.28"/>
    </reaction>
</comment>
<evidence type="ECO:0000256" key="1">
    <source>
        <dbReference type="ARBA" id="ARBA00004752"/>
    </source>
</evidence>
<dbReference type="Proteomes" id="UP000278222">
    <property type="component" value="Unassembled WGS sequence"/>
</dbReference>
<dbReference type="RefSeq" id="WP_123691981.1">
    <property type="nucleotide sequence ID" value="NZ_AP019700.1"/>
</dbReference>
<gene>
    <name evidence="15" type="ORF">EDC65_3574</name>
</gene>
<name>A0A3N1L1B0_9PROT</name>
<keyword evidence="4" id="KW-0121">Carboxypeptidase</keyword>
<protein>
    <recommendedName>
        <fullName evidence="10">peptidoglycan glycosyltransferase</fullName>
        <ecNumber evidence="10">2.4.99.28</ecNumber>
    </recommendedName>
</protein>
<dbReference type="InterPro" id="IPR023346">
    <property type="entry name" value="Lysozyme-like_dom_sf"/>
</dbReference>
<dbReference type="Gene3D" id="3.40.710.10">
    <property type="entry name" value="DD-peptidase/beta-lactamase superfamily"/>
    <property type="match status" value="1"/>
</dbReference>
<evidence type="ECO:0000259" key="14">
    <source>
        <dbReference type="Pfam" id="PF06832"/>
    </source>
</evidence>
<dbReference type="InterPro" id="IPR036950">
    <property type="entry name" value="PBP_transglycosylase"/>
</dbReference>
<proteinExistence type="inferred from homology"/>
<dbReference type="InterPro" id="IPR009647">
    <property type="entry name" value="PBP_C"/>
</dbReference>
<evidence type="ECO:0000256" key="10">
    <source>
        <dbReference type="ARBA" id="ARBA00044770"/>
    </source>
</evidence>
<comment type="similarity">
    <text evidence="2">In the C-terminal section; belongs to the transpeptidase family.</text>
</comment>
<dbReference type="Pfam" id="PF00912">
    <property type="entry name" value="Transgly"/>
    <property type="match status" value="1"/>
</dbReference>
<dbReference type="GO" id="GO:0009252">
    <property type="term" value="P:peptidoglycan biosynthetic process"/>
    <property type="evidence" value="ECO:0007669"/>
    <property type="project" value="UniProtKB-UniPathway"/>
</dbReference>
<comment type="pathway">
    <text evidence="1">Cell wall biogenesis; peptidoglycan biosynthesis.</text>
</comment>
<dbReference type="EMBL" id="RJKX01000015">
    <property type="protein sequence ID" value="ROP84226.1"/>
    <property type="molecule type" value="Genomic_DNA"/>
</dbReference>
<evidence type="ECO:0000256" key="6">
    <source>
        <dbReference type="ARBA" id="ARBA00022676"/>
    </source>
</evidence>
<dbReference type="GO" id="GO:0030288">
    <property type="term" value="C:outer membrane-bounded periplasmic space"/>
    <property type="evidence" value="ECO:0007669"/>
    <property type="project" value="TreeGrafter"/>
</dbReference>
<evidence type="ECO:0000256" key="2">
    <source>
        <dbReference type="ARBA" id="ARBA00007090"/>
    </source>
</evidence>
<evidence type="ECO:0000313" key="15">
    <source>
        <dbReference type="EMBL" id="ROP84226.1"/>
    </source>
</evidence>
<evidence type="ECO:0000256" key="11">
    <source>
        <dbReference type="ARBA" id="ARBA00049902"/>
    </source>
</evidence>
<evidence type="ECO:0000256" key="3">
    <source>
        <dbReference type="ARBA" id="ARBA00007739"/>
    </source>
</evidence>
<dbReference type="Gene3D" id="1.10.3810.10">
    <property type="entry name" value="Biosynthetic peptidoglycan transglycosylase-like"/>
    <property type="match status" value="1"/>
</dbReference>
<dbReference type="InterPro" id="IPR001264">
    <property type="entry name" value="Glyco_trans_51"/>
</dbReference>
<evidence type="ECO:0000256" key="7">
    <source>
        <dbReference type="ARBA" id="ARBA00022679"/>
    </source>
</evidence>
<comment type="caution">
    <text evidence="15">The sequence shown here is derived from an EMBL/GenBank/DDBJ whole genome shotgun (WGS) entry which is preliminary data.</text>
</comment>
<dbReference type="GO" id="GO:0008955">
    <property type="term" value="F:peptidoglycan glycosyltransferase activity"/>
    <property type="evidence" value="ECO:0007669"/>
    <property type="project" value="UniProtKB-EC"/>
</dbReference>
<organism evidence="15 16">
    <name type="scientific">Stella humosa</name>
    <dbReference type="NCBI Taxonomy" id="94"/>
    <lineage>
        <taxon>Bacteria</taxon>
        <taxon>Pseudomonadati</taxon>
        <taxon>Pseudomonadota</taxon>
        <taxon>Alphaproteobacteria</taxon>
        <taxon>Rhodospirillales</taxon>
        <taxon>Stellaceae</taxon>
        <taxon>Stella</taxon>
    </lineage>
</organism>
<sequence>MGRRWRRLAGAAVALAAGLAGLVAADRLLPPPLDRERQVSRMVLARDGEMLRAFTTPDGSWRLPAMPTDVDPLFLEMLLAYEDQRFRGHPGVDPLAVVRAAWQWVAAGEVVSGASTLTMQAARLLEPRPRTLRAKAAEALRALQLERRLDKDGILGLYLTLAPYGGNVEGVRAAARIYLGKEPTALRPAEAALLVALPQSPTRLRPDRFPEAARAARDKVLARMVERGVLDAAAAAEALEEPVPDRRFAMPFAAPHLAVALAGEAAAPRVIDTTIDLRLQREVEALAVREAARFDASQSMAAIVVDNRTRAVVAHVGSPDLFAPARDGAVDMTRRVRSPGSTLKPFIYALAFDELKLTPETLIDDRPTNFGGYAPSNFDHGFRGRVSAREALQLSLNVPAVAVLDRLGAERFAGRLAGLGVRLRTRDPHAVPSLPLALGGVGVTLTELAGLYAALAGDGSYVPPYVRPGERLPPVPFVGAQAAWSVTRILEEAPPPPGVAPAAIGQGRLVAIKTGTSYGYRDAWAFGWDAGYTVGVWTGRPDGTPLPGRWGLATAAPVLMKIFDLLPPPPMAPPRAVASATADNPASAVAGIRSIGSGRVGPAGPAPPVISFPPDGAVLPWRVGNGVPLVVEGGRPPLRWLVDGRPLAARDIGPRRPAEWLPDGRGFARLTVLDADGRGATATVRVE</sequence>
<dbReference type="GO" id="GO:0006508">
    <property type="term" value="P:proteolysis"/>
    <property type="evidence" value="ECO:0007669"/>
    <property type="project" value="UniProtKB-KW"/>
</dbReference>
<evidence type="ECO:0000313" key="16">
    <source>
        <dbReference type="Proteomes" id="UP000278222"/>
    </source>
</evidence>
<keyword evidence="16" id="KW-1185">Reference proteome</keyword>
<evidence type="ECO:0000256" key="5">
    <source>
        <dbReference type="ARBA" id="ARBA00022670"/>
    </source>
</evidence>
<feature type="domain" description="Penicillin-binding C-terminal" evidence="14">
    <location>
        <begin position="603"/>
        <end position="685"/>
    </location>
</feature>
<accession>A0A3N1L1B0</accession>
<evidence type="ECO:0000259" key="13">
    <source>
        <dbReference type="Pfam" id="PF00912"/>
    </source>
</evidence>
<dbReference type="Pfam" id="PF00905">
    <property type="entry name" value="Transpeptidase"/>
    <property type="match status" value="1"/>
</dbReference>
<dbReference type="PANTHER" id="PTHR32282">
    <property type="entry name" value="BINDING PROTEIN TRANSPEPTIDASE, PUTATIVE-RELATED"/>
    <property type="match status" value="1"/>
</dbReference>
<dbReference type="InterPro" id="IPR011815">
    <property type="entry name" value="PBP_1c"/>
</dbReference>
<dbReference type="InterPro" id="IPR012338">
    <property type="entry name" value="Beta-lactam/transpept-like"/>
</dbReference>
<dbReference type="InterPro" id="IPR001460">
    <property type="entry name" value="PCN-bd_Tpept"/>
</dbReference>